<dbReference type="EMBL" id="JROU02000189">
    <property type="protein sequence ID" value="OEH80106.1"/>
    <property type="molecule type" value="Genomic_DNA"/>
</dbReference>
<accession>A0A1D3D9G4</accession>
<feature type="compositionally biased region" description="Low complexity" evidence="1">
    <location>
        <begin position="43"/>
        <end position="59"/>
    </location>
</feature>
<name>A0A1D3D9G4_9EIME</name>
<protein>
    <submittedName>
        <fullName evidence="3">56 kDa gametocyte related protein</fullName>
    </submittedName>
</protein>
<evidence type="ECO:0000256" key="1">
    <source>
        <dbReference type="SAM" id="MobiDB-lite"/>
    </source>
</evidence>
<dbReference type="VEuPathDB" id="ToxoDB:LOC34620083"/>
<evidence type="ECO:0000256" key="2">
    <source>
        <dbReference type="SAM" id="SignalP"/>
    </source>
</evidence>
<feature type="chain" id="PRO_5008914268" evidence="2">
    <location>
        <begin position="21"/>
        <end position="437"/>
    </location>
</feature>
<dbReference type="VEuPathDB" id="ToxoDB:cyc_03380"/>
<feature type="signal peptide" evidence="2">
    <location>
        <begin position="1"/>
        <end position="20"/>
    </location>
</feature>
<organism evidence="3 4">
    <name type="scientific">Cyclospora cayetanensis</name>
    <dbReference type="NCBI Taxonomy" id="88456"/>
    <lineage>
        <taxon>Eukaryota</taxon>
        <taxon>Sar</taxon>
        <taxon>Alveolata</taxon>
        <taxon>Apicomplexa</taxon>
        <taxon>Conoidasida</taxon>
        <taxon>Coccidia</taxon>
        <taxon>Eucoccidiorida</taxon>
        <taxon>Eimeriorina</taxon>
        <taxon>Eimeriidae</taxon>
        <taxon>Cyclospora</taxon>
    </lineage>
</organism>
<proteinExistence type="predicted"/>
<dbReference type="InParanoid" id="A0A1D3D9G4"/>
<evidence type="ECO:0000313" key="3">
    <source>
        <dbReference type="EMBL" id="OEH80106.1"/>
    </source>
</evidence>
<keyword evidence="2" id="KW-0732">Signal</keyword>
<evidence type="ECO:0000313" key="4">
    <source>
        <dbReference type="Proteomes" id="UP000095192"/>
    </source>
</evidence>
<comment type="caution">
    <text evidence="3">The sequence shown here is derived from an EMBL/GenBank/DDBJ whole genome shotgun (WGS) entry which is preliminary data.</text>
</comment>
<gene>
    <name evidence="3" type="ORF">cyc_03380</name>
</gene>
<feature type="region of interest" description="Disordered" evidence="1">
    <location>
        <begin position="34"/>
        <end position="59"/>
    </location>
</feature>
<dbReference type="Proteomes" id="UP000095192">
    <property type="component" value="Unassembled WGS sequence"/>
</dbReference>
<keyword evidence="4" id="KW-1185">Reference proteome</keyword>
<sequence length="437" mass="48893">MTRLSLCALAVALAAGQSLAEPMGQPMQRFREMGATQGEEQTETYTMEDTTTPKTTSYAGSPQQLLSQLPKLLEKQLQLQDTLMNKIMKDVDEYLKETTAAFHWGETQSTAVNKVNEMMEMISNRMNTAIDGANELMANSETLDTETLRRATSKFMKEVRVQDVVIDALWASLRGVQTSAWMTTTAGVEQKDTTTVANRSAEEFITRMYHNLRAAGISEEDIVKFVPKMEVETMQARNMGKKGRGYGYAYGYPVYGWSYPSYGYGWGYPSYGYGWGYPSYGYGWGYPYYSHGWGYPYSRHYWRRLRPTSCPDCPPTPATNMMSPLTTPFRSMGEETMMGTTPMTPQGYSTMNQGYSAMMGQGYPNPMMEGMNYPMDTMASGMNTAGTMGTPYNTMMPLTYTGSYRSLFPTPETLGVAPEPMLAGQGIVVRNHEQHSA</sequence>
<reference evidence="3 4" key="1">
    <citation type="journal article" date="2016" name="BMC Genomics">
        <title>Comparative genomics reveals Cyclospora cayetanensis possesses coccidia-like metabolism and invasion components but unique surface antigens.</title>
        <authorList>
            <person name="Liu S."/>
            <person name="Wang L."/>
            <person name="Zheng H."/>
            <person name="Xu Z."/>
            <person name="Roellig D.M."/>
            <person name="Li N."/>
            <person name="Frace M.A."/>
            <person name="Tang K."/>
            <person name="Arrowood M.J."/>
            <person name="Moss D.M."/>
            <person name="Zhang L."/>
            <person name="Feng Y."/>
            <person name="Xiao L."/>
        </authorList>
    </citation>
    <scope>NUCLEOTIDE SEQUENCE [LARGE SCALE GENOMIC DNA]</scope>
    <source>
        <strain evidence="3 4">CHN_HEN01</strain>
    </source>
</reference>
<dbReference type="AlphaFoldDB" id="A0A1D3D9G4"/>